<sequence>MHEGFPHEELISMQRRDKEDRRAAIDREIQESIDRANRPDPDGYARAIDVHALQVSIEDIADILQMANGADNLFMQQRTRYRHPTQPSIDVDVPPSIDIHPEYGRRAFDLFGTRKFYWEEKDEYGVYRDD</sequence>
<gene>
    <name evidence="2" type="ORF">F2Q69_00035169</name>
</gene>
<protein>
    <submittedName>
        <fullName evidence="2">Uncharacterized protein</fullName>
    </submittedName>
</protein>
<evidence type="ECO:0000256" key="1">
    <source>
        <dbReference type="SAM" id="MobiDB-lite"/>
    </source>
</evidence>
<dbReference type="AlphaFoldDB" id="A0A8S9SFW9"/>
<proteinExistence type="predicted"/>
<evidence type="ECO:0000313" key="3">
    <source>
        <dbReference type="Proteomes" id="UP000712600"/>
    </source>
</evidence>
<comment type="caution">
    <text evidence="2">The sequence shown here is derived from an EMBL/GenBank/DDBJ whole genome shotgun (WGS) entry which is preliminary data.</text>
</comment>
<dbReference type="EMBL" id="QGKX02000004">
    <property type="protein sequence ID" value="KAF3598903.1"/>
    <property type="molecule type" value="Genomic_DNA"/>
</dbReference>
<accession>A0A8S9SFW9</accession>
<evidence type="ECO:0000313" key="2">
    <source>
        <dbReference type="EMBL" id="KAF3598903.1"/>
    </source>
</evidence>
<name>A0A8S9SFW9_BRACR</name>
<dbReference type="Proteomes" id="UP000712600">
    <property type="component" value="Unassembled WGS sequence"/>
</dbReference>
<reference evidence="2" key="1">
    <citation type="submission" date="2019-12" db="EMBL/GenBank/DDBJ databases">
        <title>Genome sequencing and annotation of Brassica cretica.</title>
        <authorList>
            <person name="Studholme D.J."/>
            <person name="Sarris P."/>
        </authorList>
    </citation>
    <scope>NUCLEOTIDE SEQUENCE</scope>
    <source>
        <strain evidence="2">PFS-109/04</strain>
        <tissue evidence="2">Leaf</tissue>
    </source>
</reference>
<feature type="region of interest" description="Disordered" evidence="1">
    <location>
        <begin position="1"/>
        <end position="29"/>
    </location>
</feature>
<organism evidence="2 3">
    <name type="scientific">Brassica cretica</name>
    <name type="common">Mustard</name>
    <dbReference type="NCBI Taxonomy" id="69181"/>
    <lineage>
        <taxon>Eukaryota</taxon>
        <taxon>Viridiplantae</taxon>
        <taxon>Streptophyta</taxon>
        <taxon>Embryophyta</taxon>
        <taxon>Tracheophyta</taxon>
        <taxon>Spermatophyta</taxon>
        <taxon>Magnoliopsida</taxon>
        <taxon>eudicotyledons</taxon>
        <taxon>Gunneridae</taxon>
        <taxon>Pentapetalae</taxon>
        <taxon>rosids</taxon>
        <taxon>malvids</taxon>
        <taxon>Brassicales</taxon>
        <taxon>Brassicaceae</taxon>
        <taxon>Brassiceae</taxon>
        <taxon>Brassica</taxon>
    </lineage>
</organism>